<accession>A0ABV1VYB8</accession>
<protein>
    <submittedName>
        <fullName evidence="2">Uncharacterized protein</fullName>
    </submittedName>
</protein>
<feature type="compositionally biased region" description="Basic and acidic residues" evidence="1">
    <location>
        <begin position="67"/>
        <end position="85"/>
    </location>
</feature>
<evidence type="ECO:0000313" key="2">
    <source>
        <dbReference type="EMBL" id="MER6976935.1"/>
    </source>
</evidence>
<organism evidence="2 3">
    <name type="scientific">Streptomyces carpinensis</name>
    <dbReference type="NCBI Taxonomy" id="66369"/>
    <lineage>
        <taxon>Bacteria</taxon>
        <taxon>Bacillati</taxon>
        <taxon>Actinomycetota</taxon>
        <taxon>Actinomycetes</taxon>
        <taxon>Kitasatosporales</taxon>
        <taxon>Streptomycetaceae</taxon>
        <taxon>Streptomyces</taxon>
    </lineage>
</organism>
<comment type="caution">
    <text evidence="2">The sequence shown here is derived from an EMBL/GenBank/DDBJ whole genome shotgun (WGS) entry which is preliminary data.</text>
</comment>
<feature type="region of interest" description="Disordered" evidence="1">
    <location>
        <begin position="67"/>
        <end position="86"/>
    </location>
</feature>
<dbReference type="Proteomes" id="UP001458415">
    <property type="component" value="Unassembled WGS sequence"/>
</dbReference>
<dbReference type="EMBL" id="JBEPCU010000079">
    <property type="protein sequence ID" value="MER6976935.1"/>
    <property type="molecule type" value="Genomic_DNA"/>
</dbReference>
<name>A0ABV1VYB8_9ACTN</name>
<evidence type="ECO:0000256" key="1">
    <source>
        <dbReference type="SAM" id="MobiDB-lite"/>
    </source>
</evidence>
<reference evidence="2 3" key="1">
    <citation type="submission" date="2024-06" db="EMBL/GenBank/DDBJ databases">
        <title>The Natural Products Discovery Center: Release of the First 8490 Sequenced Strains for Exploring Actinobacteria Biosynthetic Diversity.</title>
        <authorList>
            <person name="Kalkreuter E."/>
            <person name="Kautsar S.A."/>
            <person name="Yang D."/>
            <person name="Bader C.D."/>
            <person name="Teijaro C.N."/>
            <person name="Fluegel L."/>
            <person name="Davis C.M."/>
            <person name="Simpson J.R."/>
            <person name="Lauterbach L."/>
            <person name="Steele A.D."/>
            <person name="Gui C."/>
            <person name="Meng S."/>
            <person name="Li G."/>
            <person name="Viehrig K."/>
            <person name="Ye F."/>
            <person name="Su P."/>
            <person name="Kiefer A.F."/>
            <person name="Nichols A."/>
            <person name="Cepeda A.J."/>
            <person name="Yan W."/>
            <person name="Fan B."/>
            <person name="Jiang Y."/>
            <person name="Adhikari A."/>
            <person name="Zheng C.-J."/>
            <person name="Schuster L."/>
            <person name="Cowan T.M."/>
            <person name="Smanski M.J."/>
            <person name="Chevrette M.G."/>
            <person name="De Carvalho L.P.S."/>
            <person name="Shen B."/>
        </authorList>
    </citation>
    <scope>NUCLEOTIDE SEQUENCE [LARGE SCALE GENOMIC DNA]</scope>
    <source>
        <strain evidence="2 3">NPDC000634</strain>
    </source>
</reference>
<evidence type="ECO:0000313" key="3">
    <source>
        <dbReference type="Proteomes" id="UP001458415"/>
    </source>
</evidence>
<sequence length="273" mass="30043">MVSVSHTVLVESVPFAWLVDALAVVRSLVEESRAEAQRLVLPDGHVVPGVRLTSGRHLRPGAVYLVSDRDGGGEDEHRDEREDAKTTGTVETFRIQVAEWDRRRAVRVALAVASDDGNVELDTTLQSLDRPRLVEVSGRARFDGVPFGMSRVSGRARVRLDDWWAAAEAARETRPAPATARLDHPWARAEVRAVPRPHRQGDGGRWEVCVTVSLRGRGLLRPFVAVVLGVAGRRIRRSVVRALDGLAESWNADVPRLVAMDRDGLRAALTARS</sequence>
<keyword evidence="3" id="KW-1185">Reference proteome</keyword>
<dbReference type="RefSeq" id="WP_086729598.1">
    <property type="nucleotide sequence ID" value="NZ_MUBM01000331.1"/>
</dbReference>
<proteinExistence type="predicted"/>
<gene>
    <name evidence="2" type="ORF">ABT317_07840</name>
</gene>